<evidence type="ECO:0000256" key="1">
    <source>
        <dbReference type="SAM" id="Phobius"/>
    </source>
</evidence>
<keyword evidence="1" id="KW-1133">Transmembrane helix</keyword>
<evidence type="ECO:0008006" key="3">
    <source>
        <dbReference type="Google" id="ProtNLM"/>
    </source>
</evidence>
<dbReference type="RefSeq" id="WP_081633287.1">
    <property type="nucleotide sequence ID" value="NZ_ANBS01000001.1"/>
</dbReference>
<keyword evidence="1" id="KW-0812">Transmembrane</keyword>
<reference evidence="2" key="1">
    <citation type="submission" date="2018-01" db="EMBL/GenBank/DDBJ databases">
        <title>Comparative genomics of Mycobacterium mucogenicum and Mycobacterium neoaurum clade members emphasizing tRNA and non-coding RNA.</title>
        <authorList>
            <person name="Behra P.R.K."/>
            <person name="Pettersson B.M.F."/>
            <person name="Das S."/>
            <person name="Dasgupta S."/>
            <person name="Kirsebom L.A."/>
        </authorList>
    </citation>
    <scope>NUCLEOTIDE SEQUENCE</scope>
    <source>
        <strain evidence="2">DSM 44124</strain>
    </source>
</reference>
<protein>
    <recommendedName>
        <fullName evidence="3">Facilitated glucose transporter</fullName>
    </recommendedName>
</protein>
<comment type="caution">
    <text evidence="2">The sequence shown here is derived from an EMBL/GenBank/DDBJ whole genome shotgun (WGS) entry which is preliminary data.</text>
</comment>
<keyword evidence="1" id="KW-0472">Membrane</keyword>
<dbReference type="EMBL" id="POTL01000001">
    <property type="protein sequence ID" value="TLH51943.1"/>
    <property type="molecule type" value="Genomic_DNA"/>
</dbReference>
<feature type="transmembrane region" description="Helical" evidence="1">
    <location>
        <begin position="31"/>
        <end position="54"/>
    </location>
</feature>
<dbReference type="GeneID" id="76724426"/>
<accession>A0A8H2JA37</accession>
<feature type="transmembrane region" description="Helical" evidence="1">
    <location>
        <begin position="118"/>
        <end position="139"/>
    </location>
</feature>
<evidence type="ECO:0000313" key="2">
    <source>
        <dbReference type="EMBL" id="TLH51943.1"/>
    </source>
</evidence>
<feature type="transmembrane region" description="Helical" evidence="1">
    <location>
        <begin position="86"/>
        <end position="106"/>
    </location>
</feature>
<gene>
    <name evidence="2" type="ORF">C1S78_05890</name>
</gene>
<feature type="transmembrane region" description="Helical" evidence="1">
    <location>
        <begin position="60"/>
        <end position="79"/>
    </location>
</feature>
<organism evidence="2">
    <name type="scientific">Mycolicibacterium mucogenicum DSM 44124</name>
    <dbReference type="NCBI Taxonomy" id="1226753"/>
    <lineage>
        <taxon>Bacteria</taxon>
        <taxon>Bacillati</taxon>
        <taxon>Actinomycetota</taxon>
        <taxon>Actinomycetes</taxon>
        <taxon>Mycobacteriales</taxon>
        <taxon>Mycobacteriaceae</taxon>
        <taxon>Mycolicibacterium</taxon>
    </lineage>
</organism>
<name>A0A8H2JA37_MYCMU</name>
<proteinExistence type="predicted"/>
<sequence>MGRRFAGFAARQHPDLTSVPVRADSGRARSLMLGVLALDGVLSAIAGALFLPLYLGPVPFPISGLLSGLVNAALVWAGLQWTSRPRLAALPMWAWLSTVVLLLLGGPGDDVVFGGRGIMQASPLIFLLLGATPPGVVLWRNAQRRAALPD</sequence>
<dbReference type="AlphaFoldDB" id="A0A8H2JA37"/>